<dbReference type="InterPro" id="IPR002035">
    <property type="entry name" value="VWF_A"/>
</dbReference>
<dbReference type="Proteomes" id="UP000014760">
    <property type="component" value="Unassembled WGS sequence"/>
</dbReference>
<protein>
    <recommendedName>
        <fullName evidence="1">VWFA domain-containing protein</fullName>
    </recommendedName>
</protein>
<dbReference type="InterPro" id="IPR036465">
    <property type="entry name" value="vWFA_dom_sf"/>
</dbReference>
<reference evidence="3" key="1">
    <citation type="submission" date="2012-12" db="EMBL/GenBank/DDBJ databases">
        <authorList>
            <person name="Hellsten U."/>
            <person name="Grimwood J."/>
            <person name="Chapman J.A."/>
            <person name="Shapiro H."/>
            <person name="Aerts A."/>
            <person name="Otillar R.P."/>
            <person name="Terry A.Y."/>
            <person name="Boore J.L."/>
            <person name="Simakov O."/>
            <person name="Marletaz F."/>
            <person name="Cho S.-J."/>
            <person name="Edsinger-Gonzales E."/>
            <person name="Havlak P."/>
            <person name="Kuo D.-H."/>
            <person name="Larsson T."/>
            <person name="Lv J."/>
            <person name="Arendt D."/>
            <person name="Savage R."/>
            <person name="Osoegawa K."/>
            <person name="de Jong P."/>
            <person name="Lindberg D.R."/>
            <person name="Seaver E.C."/>
            <person name="Weisblat D.A."/>
            <person name="Putnam N.H."/>
            <person name="Grigoriev I.V."/>
            <person name="Rokhsar D.S."/>
        </authorList>
    </citation>
    <scope>NUCLEOTIDE SEQUENCE</scope>
    <source>
        <strain evidence="3">I ESC-2004</strain>
    </source>
</reference>
<evidence type="ECO:0000313" key="3">
    <source>
        <dbReference type="Proteomes" id="UP000014760"/>
    </source>
</evidence>
<evidence type="ECO:0000313" key="2">
    <source>
        <dbReference type="EnsemblMetazoa" id="CapteP55136"/>
    </source>
</evidence>
<dbReference type="PANTHER" id="PTHR45751:SF53">
    <property type="entry name" value="VWFA DOMAIN-CONTAINING PROTEIN"/>
    <property type="match status" value="1"/>
</dbReference>
<accession>X2B608</accession>
<dbReference type="OrthoDB" id="5855668at2759"/>
<dbReference type="PANTHER" id="PTHR45751">
    <property type="entry name" value="COPINE FAMILY PROTEIN 1"/>
    <property type="match status" value="1"/>
</dbReference>
<dbReference type="AlphaFoldDB" id="X2B608"/>
<dbReference type="SMART" id="SM00327">
    <property type="entry name" value="VWA"/>
    <property type="match status" value="1"/>
</dbReference>
<dbReference type="EnsemblMetazoa" id="CapteT55136">
    <property type="protein sequence ID" value="CapteP55136"/>
    <property type="gene ID" value="CapteG55136"/>
</dbReference>
<dbReference type="Pfam" id="PF07002">
    <property type="entry name" value="Copine"/>
    <property type="match status" value="1"/>
</dbReference>
<dbReference type="GO" id="GO:0004842">
    <property type="term" value="F:ubiquitin-protein transferase activity"/>
    <property type="evidence" value="ECO:0007669"/>
    <property type="project" value="TreeGrafter"/>
</dbReference>
<keyword evidence="3" id="KW-1185">Reference proteome</keyword>
<sequence length="238" mass="26485">SLDGLRAACEDIGLEDCGLTIGVDFTASNEWQGRRTFHQECLHLVSPVHPMNPYQRTILAFGSTLAPVKTSRTIAAFGFGDSKTKDHDVFPLNQQNGGNCTNIEHVLKCYKHCAASVVLSGPTSFVPIIQKAINTTRKNPQFHVLLIIADGCMSDEPATRKAISEAYKHPISIILVGVGDGPWDKMHAFNDKMSRQGFNFHFVEYDSSVRYSKSTSESFLLHAFMMIPDQYESMKRRG</sequence>
<evidence type="ECO:0000259" key="1">
    <source>
        <dbReference type="SMART" id="SM00327"/>
    </source>
</evidence>
<dbReference type="EMBL" id="AMQN01000480">
    <property type="status" value="NOT_ANNOTATED_CDS"/>
    <property type="molecule type" value="Genomic_DNA"/>
</dbReference>
<name>X2B608_CAPTE</name>
<dbReference type="SUPFAM" id="SSF53300">
    <property type="entry name" value="vWA-like"/>
    <property type="match status" value="1"/>
</dbReference>
<dbReference type="GO" id="GO:0016567">
    <property type="term" value="P:protein ubiquitination"/>
    <property type="evidence" value="ECO:0007669"/>
    <property type="project" value="TreeGrafter"/>
</dbReference>
<dbReference type="HOGENOM" id="CLU_035766_0_0_1"/>
<dbReference type="InterPro" id="IPR052079">
    <property type="entry name" value="E3_ligase/Copine_domain"/>
</dbReference>
<reference evidence="2" key="3">
    <citation type="submission" date="2015-06" db="UniProtKB">
        <authorList>
            <consortium name="EnsemblMetazoa"/>
        </authorList>
    </citation>
    <scope>IDENTIFICATION</scope>
</reference>
<dbReference type="OMA" id="ADEMNPY"/>
<organism evidence="2 3">
    <name type="scientific">Capitella teleta</name>
    <name type="common">Polychaete worm</name>
    <dbReference type="NCBI Taxonomy" id="283909"/>
    <lineage>
        <taxon>Eukaryota</taxon>
        <taxon>Metazoa</taxon>
        <taxon>Spiralia</taxon>
        <taxon>Lophotrochozoa</taxon>
        <taxon>Annelida</taxon>
        <taxon>Polychaeta</taxon>
        <taxon>Sedentaria</taxon>
        <taxon>Scolecida</taxon>
        <taxon>Capitellidae</taxon>
        <taxon>Capitella</taxon>
    </lineage>
</organism>
<dbReference type="InterPro" id="IPR010734">
    <property type="entry name" value="Copine_C"/>
</dbReference>
<feature type="domain" description="VWFA" evidence="1">
    <location>
        <begin position="16"/>
        <end position="219"/>
    </location>
</feature>
<dbReference type="GO" id="GO:0005634">
    <property type="term" value="C:nucleus"/>
    <property type="evidence" value="ECO:0007669"/>
    <property type="project" value="TreeGrafter"/>
</dbReference>
<reference evidence="3" key="2">
    <citation type="journal article" date="2013" name="Nature">
        <title>Insights into bilaterian evolution from three spiralian genomes.</title>
        <authorList>
            <person name="Simakov O."/>
            <person name="Marletaz F."/>
            <person name="Cho S.J."/>
            <person name="Edsinger-Gonzales E."/>
            <person name="Havlak P."/>
            <person name="Hellsten U."/>
            <person name="Kuo D.H."/>
            <person name="Larsson T."/>
            <person name="Lv J."/>
            <person name="Arendt D."/>
            <person name="Savage R."/>
            <person name="Osoegawa K."/>
            <person name="de Jong P."/>
            <person name="Grimwood J."/>
            <person name="Chapman J.A."/>
            <person name="Shapiro H."/>
            <person name="Aerts A."/>
            <person name="Otillar R.P."/>
            <person name="Terry A.Y."/>
            <person name="Boore J.L."/>
            <person name="Grigoriev I.V."/>
            <person name="Lindberg D.R."/>
            <person name="Seaver E.C."/>
            <person name="Weisblat D.A."/>
            <person name="Putnam N.H."/>
            <person name="Rokhsar D.S."/>
        </authorList>
    </citation>
    <scope>NUCLEOTIDE SEQUENCE</scope>
    <source>
        <strain evidence="3">I ESC-2004</strain>
    </source>
</reference>
<proteinExistence type="predicted"/>